<dbReference type="OrthoDB" id="9806359at2"/>
<comment type="similarity">
    <text evidence="1">Belongs to the mannose-6-phosphate isomerase type 2 family.</text>
</comment>
<dbReference type="PANTHER" id="PTHR46390">
    <property type="entry name" value="MANNOSE-1-PHOSPHATE GUANYLYLTRANSFERASE"/>
    <property type="match status" value="1"/>
</dbReference>
<dbReference type="SUPFAM" id="SSF53448">
    <property type="entry name" value="Nucleotide-diphospho-sugar transferases"/>
    <property type="match status" value="1"/>
</dbReference>
<dbReference type="Pfam" id="PF00483">
    <property type="entry name" value="NTP_transferase"/>
    <property type="match status" value="1"/>
</dbReference>
<dbReference type="FunFam" id="3.90.550.10:FF:000046">
    <property type="entry name" value="Mannose-1-phosphate guanylyltransferase (GDP)"/>
    <property type="match status" value="1"/>
</dbReference>
<dbReference type="PANTHER" id="PTHR46390:SF1">
    <property type="entry name" value="MANNOSE-1-PHOSPHATE GUANYLYLTRANSFERASE"/>
    <property type="match status" value="1"/>
</dbReference>
<comment type="catalytic activity">
    <reaction evidence="7">
        <text>alpha-D-mannose 1-phosphate + GTP + H(+) = GDP-alpha-D-mannose + diphosphate</text>
        <dbReference type="Rhea" id="RHEA:15229"/>
        <dbReference type="ChEBI" id="CHEBI:15378"/>
        <dbReference type="ChEBI" id="CHEBI:33019"/>
        <dbReference type="ChEBI" id="CHEBI:37565"/>
        <dbReference type="ChEBI" id="CHEBI:57527"/>
        <dbReference type="ChEBI" id="CHEBI:58409"/>
        <dbReference type="EC" id="2.7.7.13"/>
    </reaction>
</comment>
<dbReference type="Proteomes" id="UP000184386">
    <property type="component" value="Unassembled WGS sequence"/>
</dbReference>
<evidence type="ECO:0000256" key="2">
    <source>
        <dbReference type="ARBA" id="ARBA00012387"/>
    </source>
</evidence>
<keyword evidence="5" id="KW-0547">Nucleotide-binding</keyword>
<dbReference type="SUPFAM" id="SSF159283">
    <property type="entry name" value="Guanosine diphospho-D-mannose pyrophosphorylase/mannose-6-phosphate isomerase linker domain"/>
    <property type="match status" value="1"/>
</dbReference>
<name>A0A1M6UEJ8_9FIRM</name>
<dbReference type="GO" id="GO:0004475">
    <property type="term" value="F:mannose-1-phosphate guanylyltransferase (GTP) activity"/>
    <property type="evidence" value="ECO:0007669"/>
    <property type="project" value="UniProtKB-EC"/>
</dbReference>
<dbReference type="InterPro" id="IPR029044">
    <property type="entry name" value="Nucleotide-diphossugar_trans"/>
</dbReference>
<dbReference type="CDD" id="cd02509">
    <property type="entry name" value="GDP-M1P_Guanylyltransferase"/>
    <property type="match status" value="1"/>
</dbReference>
<protein>
    <recommendedName>
        <fullName evidence="2">mannose-1-phosphate guanylyltransferase</fullName>
        <ecNumber evidence="2">2.7.7.13</ecNumber>
    </recommendedName>
</protein>
<keyword evidence="4 10" id="KW-0548">Nucleotidyltransferase</keyword>
<feature type="domain" description="Nucleotidyl transferase" evidence="8">
    <location>
        <begin position="5"/>
        <end position="279"/>
    </location>
</feature>
<dbReference type="GO" id="GO:0009298">
    <property type="term" value="P:GDP-mannose biosynthetic process"/>
    <property type="evidence" value="ECO:0007669"/>
    <property type="project" value="TreeGrafter"/>
</dbReference>
<dbReference type="EMBL" id="FRAC01000015">
    <property type="protein sequence ID" value="SHK67600.1"/>
    <property type="molecule type" value="Genomic_DNA"/>
</dbReference>
<dbReference type="InterPro" id="IPR054566">
    <property type="entry name" value="ManC/GMP-like_b-helix"/>
</dbReference>
<evidence type="ECO:0000256" key="1">
    <source>
        <dbReference type="ARBA" id="ARBA00006115"/>
    </source>
</evidence>
<gene>
    <name evidence="10" type="ORF">SAMN02745136_03052</name>
</gene>
<dbReference type="GO" id="GO:0005525">
    <property type="term" value="F:GTP binding"/>
    <property type="evidence" value="ECO:0007669"/>
    <property type="project" value="UniProtKB-KW"/>
</dbReference>
<dbReference type="InterPro" id="IPR005835">
    <property type="entry name" value="NTP_transferase_dom"/>
</dbReference>
<organism evidence="10 11">
    <name type="scientific">Anaerocolumna jejuensis DSM 15929</name>
    <dbReference type="NCBI Taxonomy" id="1121322"/>
    <lineage>
        <taxon>Bacteria</taxon>
        <taxon>Bacillati</taxon>
        <taxon>Bacillota</taxon>
        <taxon>Clostridia</taxon>
        <taxon>Lachnospirales</taxon>
        <taxon>Lachnospiraceae</taxon>
        <taxon>Anaerocolumna</taxon>
    </lineage>
</organism>
<dbReference type="RefSeq" id="WP_073277438.1">
    <property type="nucleotide sequence ID" value="NZ_FRAC01000015.1"/>
</dbReference>
<feature type="domain" description="MannoseP isomerase/GMP-like beta-helix" evidence="9">
    <location>
        <begin position="293"/>
        <end position="347"/>
    </location>
</feature>
<dbReference type="InterPro" id="IPR049577">
    <property type="entry name" value="GMPP_N"/>
</dbReference>
<evidence type="ECO:0000256" key="6">
    <source>
        <dbReference type="ARBA" id="ARBA00023134"/>
    </source>
</evidence>
<evidence type="ECO:0000256" key="5">
    <source>
        <dbReference type="ARBA" id="ARBA00022741"/>
    </source>
</evidence>
<evidence type="ECO:0000313" key="11">
    <source>
        <dbReference type="Proteomes" id="UP000184386"/>
    </source>
</evidence>
<dbReference type="STRING" id="1121322.SAMN02745136_03052"/>
<keyword evidence="6" id="KW-0342">GTP-binding</keyword>
<dbReference type="AlphaFoldDB" id="A0A1M6UEJ8"/>
<evidence type="ECO:0000256" key="3">
    <source>
        <dbReference type="ARBA" id="ARBA00022679"/>
    </source>
</evidence>
<dbReference type="Pfam" id="PF22640">
    <property type="entry name" value="ManC_GMP_beta-helix"/>
    <property type="match status" value="1"/>
</dbReference>
<keyword evidence="11" id="KW-1185">Reference proteome</keyword>
<evidence type="ECO:0000313" key="10">
    <source>
        <dbReference type="EMBL" id="SHK67600.1"/>
    </source>
</evidence>
<keyword evidence="3 10" id="KW-0808">Transferase</keyword>
<dbReference type="InterPro" id="IPR051161">
    <property type="entry name" value="Mannose-6P_isomerase_type2"/>
</dbReference>
<reference evidence="10 11" key="1">
    <citation type="submission" date="2016-11" db="EMBL/GenBank/DDBJ databases">
        <authorList>
            <person name="Jaros S."/>
            <person name="Januszkiewicz K."/>
            <person name="Wedrychowicz H."/>
        </authorList>
    </citation>
    <scope>NUCLEOTIDE SEQUENCE [LARGE SCALE GENOMIC DNA]</scope>
    <source>
        <strain evidence="10 11">DSM 15929</strain>
    </source>
</reference>
<evidence type="ECO:0000259" key="8">
    <source>
        <dbReference type="Pfam" id="PF00483"/>
    </source>
</evidence>
<dbReference type="EC" id="2.7.7.13" evidence="2"/>
<evidence type="ECO:0000259" key="9">
    <source>
        <dbReference type="Pfam" id="PF22640"/>
    </source>
</evidence>
<proteinExistence type="inferred from homology"/>
<evidence type="ECO:0000256" key="7">
    <source>
        <dbReference type="ARBA" id="ARBA00047343"/>
    </source>
</evidence>
<accession>A0A1M6UEJ8</accession>
<sequence length="356" mass="39742">MKITALIMAGGRGERFWPKSRKNLPKQFLSLTGDGKTMIQLTVERILPLVSIEDIYISTNKDYKSLVLEQLPSIPKENILCEPCSRNTAPCIGLGAIHIAKKNEDAIMMVLPSDHLIKYNSMFLNTLKDAIDIAQNNSNLVTIGITPDYPETGYGYIKFNPSICSGRAFEVDRFVEKPNLETAKEYLASDEYLWNSGMFVWKVSSILHKIKEFMPTTYSGLLNIQSAIGTPEEDFVLEKEFCDLQSISIDYGIMEKSSNIYTLPGTFGWDDVGSWLAVERIKTSNELGNVVDGNVITIDSKNCIIEGSKKLIAAVGIENLIVVDTEDATLICQKDSAGDIKKILENLKICNRNEYL</sequence>
<evidence type="ECO:0000256" key="4">
    <source>
        <dbReference type="ARBA" id="ARBA00022695"/>
    </source>
</evidence>
<dbReference type="Gene3D" id="3.90.550.10">
    <property type="entry name" value="Spore Coat Polysaccharide Biosynthesis Protein SpsA, Chain A"/>
    <property type="match status" value="1"/>
</dbReference>